<reference evidence="2" key="1">
    <citation type="submission" date="2022-12" db="EMBL/GenBank/DDBJ databases">
        <title>Chromosome-level genome assembly of the bean flower thrips Megalurothrips usitatus.</title>
        <authorList>
            <person name="Ma L."/>
            <person name="Liu Q."/>
            <person name="Li H."/>
            <person name="Cai W."/>
        </authorList>
    </citation>
    <scope>NUCLEOTIDE SEQUENCE</scope>
    <source>
        <strain evidence="2">Cailab_2022a</strain>
    </source>
</reference>
<name>A0AAV7XFH2_9NEOP</name>
<keyword evidence="3" id="KW-1185">Reference proteome</keyword>
<protein>
    <recommendedName>
        <fullName evidence="4">Collagen alpha-1(I) chain-like</fullName>
    </recommendedName>
</protein>
<feature type="compositionally biased region" description="Gly residues" evidence="1">
    <location>
        <begin position="356"/>
        <end position="370"/>
    </location>
</feature>
<comment type="caution">
    <text evidence="2">The sequence shown here is derived from an EMBL/GenBank/DDBJ whole genome shotgun (WGS) entry which is preliminary data.</text>
</comment>
<evidence type="ECO:0000313" key="2">
    <source>
        <dbReference type="EMBL" id="KAJ1523463.1"/>
    </source>
</evidence>
<dbReference type="EMBL" id="JAPTSV010000010">
    <property type="protein sequence ID" value="KAJ1523463.1"/>
    <property type="molecule type" value="Genomic_DNA"/>
</dbReference>
<feature type="compositionally biased region" description="Gly residues" evidence="1">
    <location>
        <begin position="223"/>
        <end position="234"/>
    </location>
</feature>
<accession>A0AAV7XFH2</accession>
<feature type="compositionally biased region" description="Basic and acidic residues" evidence="1">
    <location>
        <begin position="127"/>
        <end position="150"/>
    </location>
</feature>
<feature type="compositionally biased region" description="Low complexity" evidence="1">
    <location>
        <begin position="20"/>
        <end position="33"/>
    </location>
</feature>
<evidence type="ECO:0000256" key="1">
    <source>
        <dbReference type="SAM" id="MobiDB-lite"/>
    </source>
</evidence>
<feature type="region of interest" description="Disordered" evidence="1">
    <location>
        <begin position="1"/>
        <end position="458"/>
    </location>
</feature>
<evidence type="ECO:0000313" key="3">
    <source>
        <dbReference type="Proteomes" id="UP001075354"/>
    </source>
</evidence>
<feature type="compositionally biased region" description="Low complexity" evidence="1">
    <location>
        <begin position="180"/>
        <end position="189"/>
    </location>
</feature>
<dbReference type="Proteomes" id="UP001075354">
    <property type="component" value="Chromosome 10"/>
</dbReference>
<feature type="compositionally biased region" description="Low complexity" evidence="1">
    <location>
        <begin position="213"/>
        <end position="222"/>
    </location>
</feature>
<sequence>MVFPEQVHGPVSRLQDGQDDPGAAAAPAAAAARPGRDQHVGRVHPAPGHPQAAVPRHVGRGAGRLPGPIPHSAGSAGPREPSGVECGRDVRRGAAGGPAVARHGGHRRVRREPQAPAPQALPGTGGEETRAVREQHRDGRASGPDRRAPAQDDPLPLAVRARLQPARGHEEEGLHRGHAAARLAGLAALQRRPPGAVQEPRQRAADAGREVRAVVGAQPGAAGVPGHGPAGTAGPGLQRAQPARTGPEGQPGRRVRPLQLQPLHDGDRRAVREPAGERGGAGGRGRPRRRPAHVAGAERRPRPRPPGAAPLRRGGRGGPRPARGPPAPAVQRGVPRPRPARQRPAPEARRRARPPGAGGGVLGPGQGGGRRAVALRQQGLVPVAAPVDGVRAPGRLRRRPRQHTAAAPQAARPPLGPQHAPHRLRTCLGDSPAGPGGFPPESFFSSVEEKSQRKRKSL</sequence>
<organism evidence="2 3">
    <name type="scientific">Megalurothrips usitatus</name>
    <name type="common">bean blossom thrips</name>
    <dbReference type="NCBI Taxonomy" id="439358"/>
    <lineage>
        <taxon>Eukaryota</taxon>
        <taxon>Metazoa</taxon>
        <taxon>Ecdysozoa</taxon>
        <taxon>Arthropoda</taxon>
        <taxon>Hexapoda</taxon>
        <taxon>Insecta</taxon>
        <taxon>Pterygota</taxon>
        <taxon>Neoptera</taxon>
        <taxon>Paraneoptera</taxon>
        <taxon>Thysanoptera</taxon>
        <taxon>Terebrantia</taxon>
        <taxon>Thripoidea</taxon>
        <taxon>Thripidae</taxon>
        <taxon>Megalurothrips</taxon>
    </lineage>
</organism>
<feature type="compositionally biased region" description="Basic and acidic residues" evidence="1">
    <location>
        <begin position="264"/>
        <end position="276"/>
    </location>
</feature>
<gene>
    <name evidence="2" type="ORF">ONE63_001317</name>
</gene>
<feature type="compositionally biased region" description="Basic and acidic residues" evidence="1">
    <location>
        <begin position="200"/>
        <end position="212"/>
    </location>
</feature>
<dbReference type="AlphaFoldDB" id="A0AAV7XFH2"/>
<evidence type="ECO:0008006" key="4">
    <source>
        <dbReference type="Google" id="ProtNLM"/>
    </source>
</evidence>
<proteinExistence type="predicted"/>